<evidence type="ECO:0000313" key="1">
    <source>
        <dbReference type="EMBL" id="KRT67519.1"/>
    </source>
</evidence>
<reference evidence="1 2" key="1">
    <citation type="submission" date="2015-05" db="EMBL/GenBank/DDBJ databases">
        <title>Critical biogeochemical functions in the subsurface are associated with bacteria from new phyla and little studied lineages.</title>
        <authorList>
            <person name="Hug L.A."/>
            <person name="Thomas B.C."/>
            <person name="Sharon I."/>
            <person name="Brown C.T."/>
            <person name="Sharma R."/>
            <person name="Hettich R.L."/>
            <person name="Wilkins M.J."/>
            <person name="Williams K.H."/>
            <person name="Singh A."/>
            <person name="Banfield J.F."/>
        </authorList>
    </citation>
    <scope>NUCLEOTIDE SEQUENCE [LARGE SCALE GENOMIC DNA]</scope>
    <source>
        <strain evidence="1">CSP1-7</strain>
    </source>
</reference>
<gene>
    <name evidence="1" type="ORF">XU08_C0002G0067</name>
</gene>
<dbReference type="Proteomes" id="UP000051297">
    <property type="component" value="Unassembled WGS sequence"/>
</dbReference>
<dbReference type="EMBL" id="LDXK01000002">
    <property type="protein sequence ID" value="KRT67519.1"/>
    <property type="molecule type" value="Genomic_DNA"/>
</dbReference>
<sequence>MLLFDFSDKSLKVLKLSARFLGGEAISGFAKSEIGPGLIENSEIPDPATLAKEIQDVLKKNSLSDQEASFVLHDERSFNLRLNSPVTEDIKADSALLEKQLTTSLPVPISTLVYDAWDHQFAAVDQKIFSQYLDLFGKLGLKLQLAVPESQAVWSFLLSQIGEEETVLFLDIGAETTDAVLLDRVGVLQTFTEPIETAQLVQGVVEVVSFSQSRFGKAPVKVFLGGGGAVSLDVNKFSEETKIPALSAEEVLKTYPVKLSANFGQTSRLGFVSLFGLALLTRQKSPLNFVK</sequence>
<accession>A0A0T5ZXL5</accession>
<dbReference type="Gene3D" id="3.30.1490.300">
    <property type="match status" value="1"/>
</dbReference>
<protein>
    <recommendedName>
        <fullName evidence="3">Type IV pilus assembly protein PilM</fullName>
    </recommendedName>
</protein>
<dbReference type="STRING" id="1576480.XU08_C0002G0067"/>
<name>A0A0T5ZXL5_UNCKA</name>
<comment type="caution">
    <text evidence="1">The sequence shown here is derived from an EMBL/GenBank/DDBJ whole genome shotgun (WGS) entry which is preliminary data.</text>
</comment>
<evidence type="ECO:0000313" key="2">
    <source>
        <dbReference type="Proteomes" id="UP000051297"/>
    </source>
</evidence>
<evidence type="ECO:0008006" key="3">
    <source>
        <dbReference type="Google" id="ProtNLM"/>
    </source>
</evidence>
<dbReference type="Gene3D" id="3.30.420.40">
    <property type="match status" value="2"/>
</dbReference>
<proteinExistence type="predicted"/>
<dbReference type="AlphaFoldDB" id="A0A0T5ZXL5"/>
<organism evidence="1 2">
    <name type="scientific">candidate division WWE3 bacterium CSP1-7</name>
    <dbReference type="NCBI Taxonomy" id="1576480"/>
    <lineage>
        <taxon>Bacteria</taxon>
        <taxon>Katanobacteria</taxon>
    </lineage>
</organism>